<dbReference type="Pfam" id="PF12760">
    <property type="entry name" value="Zn_ribbon_IS1595"/>
    <property type="match status" value="1"/>
</dbReference>
<gene>
    <name evidence="3" type="ORF">LCGC14_2524080</name>
</gene>
<keyword evidence="1" id="KW-0812">Transmembrane</keyword>
<name>A0A0F9AVJ8_9ZZZZ</name>
<dbReference type="EMBL" id="LAZR01040789">
    <property type="protein sequence ID" value="KKL13604.1"/>
    <property type="molecule type" value="Genomic_DNA"/>
</dbReference>
<evidence type="ECO:0000313" key="3">
    <source>
        <dbReference type="EMBL" id="KKL13604.1"/>
    </source>
</evidence>
<dbReference type="AlphaFoldDB" id="A0A0F9AVJ8"/>
<keyword evidence="1" id="KW-1133">Transmembrane helix</keyword>
<reference evidence="3" key="1">
    <citation type="journal article" date="2015" name="Nature">
        <title>Complex archaea that bridge the gap between prokaryotes and eukaryotes.</title>
        <authorList>
            <person name="Spang A."/>
            <person name="Saw J.H."/>
            <person name="Jorgensen S.L."/>
            <person name="Zaremba-Niedzwiedzka K."/>
            <person name="Martijn J."/>
            <person name="Lind A.E."/>
            <person name="van Eijk R."/>
            <person name="Schleper C."/>
            <person name="Guy L."/>
            <person name="Ettema T.J."/>
        </authorList>
    </citation>
    <scope>NUCLEOTIDE SEQUENCE</scope>
</reference>
<dbReference type="InterPro" id="IPR024442">
    <property type="entry name" value="Transposase_Zn_ribbon"/>
</dbReference>
<feature type="non-terminal residue" evidence="3">
    <location>
        <position position="131"/>
    </location>
</feature>
<protein>
    <recommendedName>
        <fullName evidence="2">Transposase zinc-ribbon domain-containing protein</fullName>
    </recommendedName>
</protein>
<keyword evidence="1" id="KW-0472">Membrane</keyword>
<accession>A0A0F9AVJ8</accession>
<comment type="caution">
    <text evidence="3">The sequence shown here is derived from an EMBL/GenBank/DDBJ whole genome shotgun (WGS) entry which is preliminary data.</text>
</comment>
<evidence type="ECO:0000259" key="2">
    <source>
        <dbReference type="Pfam" id="PF12760"/>
    </source>
</evidence>
<feature type="domain" description="Transposase zinc-ribbon" evidence="2">
    <location>
        <begin position="58"/>
        <end position="110"/>
    </location>
</feature>
<organism evidence="3">
    <name type="scientific">marine sediment metagenome</name>
    <dbReference type="NCBI Taxonomy" id="412755"/>
    <lineage>
        <taxon>unclassified sequences</taxon>
        <taxon>metagenomes</taxon>
        <taxon>ecological metagenomes</taxon>
    </lineage>
</organism>
<sequence>MTPQGGGGLRINPLPLYVTGFFGYLLIPSFISSIYLCSFINLHFFVSHYNFSMVSQLQESDAIEFLEYARWGDTPSCPRCDSSNVCQVKDSSGSGRNSRFLWRCHGCKRQFTVRIGTEFEDSRVSAYVWVN</sequence>
<feature type="transmembrane region" description="Helical" evidence="1">
    <location>
        <begin position="21"/>
        <end position="46"/>
    </location>
</feature>
<evidence type="ECO:0000256" key="1">
    <source>
        <dbReference type="SAM" id="Phobius"/>
    </source>
</evidence>
<proteinExistence type="predicted"/>